<dbReference type="PANTHER" id="PTHR14969">
    <property type="entry name" value="SPHINGOSINE-1-PHOSPHATE PHOSPHOHYDROLASE"/>
    <property type="match status" value="1"/>
</dbReference>
<dbReference type="SUPFAM" id="SSF48317">
    <property type="entry name" value="Acid phosphatase/Vanadium-dependent haloperoxidase"/>
    <property type="match status" value="1"/>
</dbReference>
<dbReference type="RefSeq" id="WP_013489564.1">
    <property type="nucleotide sequence ID" value="NC_014829.1"/>
</dbReference>
<feature type="transmembrane region" description="Helical" evidence="1">
    <location>
        <begin position="157"/>
        <end position="174"/>
    </location>
</feature>
<dbReference type="EMBL" id="CP002394">
    <property type="protein sequence ID" value="ADU31233.1"/>
    <property type="molecule type" value="Genomic_DNA"/>
</dbReference>
<dbReference type="PANTHER" id="PTHR14969:SF13">
    <property type="entry name" value="AT30094P"/>
    <property type="match status" value="1"/>
</dbReference>
<keyword evidence="1" id="KW-1133">Transmembrane helix</keyword>
<evidence type="ECO:0000256" key="1">
    <source>
        <dbReference type="SAM" id="Phobius"/>
    </source>
</evidence>
<gene>
    <name evidence="3" type="ordered locus">Bcell_2983</name>
</gene>
<feature type="transmembrane region" description="Helical" evidence="1">
    <location>
        <begin position="186"/>
        <end position="201"/>
    </location>
</feature>
<feature type="transmembrane region" description="Helical" evidence="1">
    <location>
        <begin position="239"/>
        <end position="260"/>
    </location>
</feature>
<feature type="transmembrane region" description="Helical" evidence="1">
    <location>
        <begin position="53"/>
        <end position="71"/>
    </location>
</feature>
<keyword evidence="1" id="KW-0812">Transmembrane</keyword>
<evidence type="ECO:0000313" key="4">
    <source>
        <dbReference type="Proteomes" id="UP000001401"/>
    </source>
</evidence>
<feature type="transmembrane region" description="Helical" evidence="1">
    <location>
        <begin position="21"/>
        <end position="47"/>
    </location>
</feature>
<evidence type="ECO:0000259" key="2">
    <source>
        <dbReference type="SMART" id="SM00014"/>
    </source>
</evidence>
<dbReference type="KEGG" id="bco:Bcell_2983"/>
<dbReference type="Pfam" id="PF01569">
    <property type="entry name" value="PAP2"/>
    <property type="match status" value="1"/>
</dbReference>
<organism evidence="3 4">
    <name type="scientific">Evansella cellulosilytica (strain ATCC 21833 / DSM 2522 / FERM P-1141 / JCM 9156 / N-4)</name>
    <name type="common">Bacillus cellulosilyticus</name>
    <dbReference type="NCBI Taxonomy" id="649639"/>
    <lineage>
        <taxon>Bacteria</taxon>
        <taxon>Bacillati</taxon>
        <taxon>Bacillota</taxon>
        <taxon>Bacilli</taxon>
        <taxon>Bacillales</taxon>
        <taxon>Bacillaceae</taxon>
        <taxon>Evansella</taxon>
    </lineage>
</organism>
<feature type="transmembrane region" description="Helical" evidence="1">
    <location>
        <begin position="272"/>
        <end position="293"/>
    </location>
</feature>
<evidence type="ECO:0000313" key="3">
    <source>
        <dbReference type="EMBL" id="ADU31233.1"/>
    </source>
</evidence>
<dbReference type="InterPro" id="IPR036938">
    <property type="entry name" value="PAP2/HPO_sf"/>
</dbReference>
<dbReference type="eggNOG" id="COG0671">
    <property type="taxonomic scope" value="Bacteria"/>
</dbReference>
<dbReference type="HOGENOM" id="CLU_068892_1_1_9"/>
<feature type="transmembrane region" description="Helical" evidence="1">
    <location>
        <begin position="207"/>
        <end position="227"/>
    </location>
</feature>
<dbReference type="SMART" id="SM00014">
    <property type="entry name" value="acidPPc"/>
    <property type="match status" value="1"/>
</dbReference>
<keyword evidence="4" id="KW-1185">Reference proteome</keyword>
<dbReference type="STRING" id="649639.Bcell_2983"/>
<feature type="transmembrane region" description="Helical" evidence="1">
    <location>
        <begin position="130"/>
        <end position="151"/>
    </location>
</feature>
<feature type="domain" description="Phosphatidic acid phosphatase type 2/haloperoxidase" evidence="2">
    <location>
        <begin position="53"/>
        <end position="172"/>
    </location>
</feature>
<protein>
    <submittedName>
        <fullName evidence="3">Phosphoesterase PA-phosphatase related protein</fullName>
    </submittedName>
</protein>
<dbReference type="Gene3D" id="1.20.144.10">
    <property type="entry name" value="Phosphatidic acid phosphatase type 2/haloperoxidase"/>
    <property type="match status" value="1"/>
</dbReference>
<dbReference type="AlphaFoldDB" id="E6TY20"/>
<reference evidence="3" key="1">
    <citation type="submission" date="2010-12" db="EMBL/GenBank/DDBJ databases">
        <title>Complete sequence of Bacillus cellulosilyticus DSM 2522.</title>
        <authorList>
            <consortium name="US DOE Joint Genome Institute"/>
            <person name="Lucas S."/>
            <person name="Copeland A."/>
            <person name="Lapidus A."/>
            <person name="Cheng J.-F."/>
            <person name="Bruce D."/>
            <person name="Goodwin L."/>
            <person name="Pitluck S."/>
            <person name="Chertkov O."/>
            <person name="Detter J.C."/>
            <person name="Han C."/>
            <person name="Tapia R."/>
            <person name="Land M."/>
            <person name="Hauser L."/>
            <person name="Jeffries C."/>
            <person name="Kyrpides N."/>
            <person name="Ivanova N."/>
            <person name="Mikhailova N."/>
            <person name="Brumm P."/>
            <person name="Mead D."/>
            <person name="Woyke T."/>
        </authorList>
    </citation>
    <scope>NUCLEOTIDE SEQUENCE [LARGE SCALE GENOMIC DNA]</scope>
    <source>
        <strain evidence="3">DSM 2522</strain>
    </source>
</reference>
<dbReference type="InterPro" id="IPR000326">
    <property type="entry name" value="PAP2/HPO"/>
</dbReference>
<proteinExistence type="predicted"/>
<sequence length="297" mass="33601">MNLRELEIEIIRFMTGLQQPFLDQIAWILTFLGNEEFYFIILPFVFWCLSKSFGIRLIYVFLLSVYINAWLKVIFAVTRPVGIEGLNINSLYVDSAEVGSRFPHDSFPSGHAQGSATLWGFIAYRLNKRAFWIFTIVLVFLISIARLYTGVHWPTDVLVGVLLAIGIIVTYHFVEKGITSLTDRTKLILSIVIPFIMVLLFNDSEGFAYSGFLLGTGIGYFLEKKYVKMVIPSAWIKKILAYIIGLAGLFGLQAGLKAIFPEGSAAFDGLRYALMGIWGLWGAPYLFTALKLYKKER</sequence>
<dbReference type="Proteomes" id="UP000001401">
    <property type="component" value="Chromosome"/>
</dbReference>
<name>E6TY20_EVAC2</name>
<keyword evidence="1" id="KW-0472">Membrane</keyword>
<accession>E6TY20</accession>